<accession>A0A645F315</accession>
<evidence type="ECO:0000313" key="1">
    <source>
        <dbReference type="EMBL" id="MPN08705.1"/>
    </source>
</evidence>
<sequence>MRVITLISHIVTRQERPTAEFPQLLPVELEKAFLGLADEARDITAVTVAFSTVFHGKCGDILKRTERFRPFPPSLLQISESRVNRSQIGLPGGLNQLIPPLVFVENREGEFLFIEPGYHCQHRFIDKAGSGIGVHMGQYLCHSLNPVVADFRIEIEFKRHMTPSLLFPFPRIQRRITL</sequence>
<organism evidence="1">
    <name type="scientific">bioreactor metagenome</name>
    <dbReference type="NCBI Taxonomy" id="1076179"/>
    <lineage>
        <taxon>unclassified sequences</taxon>
        <taxon>metagenomes</taxon>
        <taxon>ecological metagenomes</taxon>
    </lineage>
</organism>
<comment type="caution">
    <text evidence="1">The sequence shown here is derived from an EMBL/GenBank/DDBJ whole genome shotgun (WGS) entry which is preliminary data.</text>
</comment>
<dbReference type="AlphaFoldDB" id="A0A645F315"/>
<reference evidence="1" key="1">
    <citation type="submission" date="2019-08" db="EMBL/GenBank/DDBJ databases">
        <authorList>
            <person name="Kucharzyk K."/>
            <person name="Murdoch R.W."/>
            <person name="Higgins S."/>
            <person name="Loffler F."/>
        </authorList>
    </citation>
    <scope>NUCLEOTIDE SEQUENCE</scope>
</reference>
<gene>
    <name evidence="1" type="ORF">SDC9_155990</name>
</gene>
<proteinExistence type="predicted"/>
<name>A0A645F315_9ZZZZ</name>
<protein>
    <submittedName>
        <fullName evidence="1">Uncharacterized protein</fullName>
    </submittedName>
</protein>
<dbReference type="EMBL" id="VSSQ01054791">
    <property type="protein sequence ID" value="MPN08705.1"/>
    <property type="molecule type" value="Genomic_DNA"/>
</dbReference>